<organism evidence="7 8">
    <name type="scientific">Parendozoicomonas haliclonae</name>
    <dbReference type="NCBI Taxonomy" id="1960125"/>
    <lineage>
        <taxon>Bacteria</taxon>
        <taxon>Pseudomonadati</taxon>
        <taxon>Pseudomonadota</taxon>
        <taxon>Gammaproteobacteria</taxon>
        <taxon>Oceanospirillales</taxon>
        <taxon>Endozoicomonadaceae</taxon>
        <taxon>Parendozoicomonas</taxon>
    </lineage>
</organism>
<protein>
    <submittedName>
        <fullName evidence="7">Putative acid-amine ligase YgiC</fullName>
        <ecNumber evidence="7">6.3.1.-</ecNumber>
    </submittedName>
</protein>
<dbReference type="InterPro" id="IPR016185">
    <property type="entry name" value="PreATP-grasp_dom_sf"/>
</dbReference>
<dbReference type="OrthoDB" id="9765517at2"/>
<keyword evidence="5" id="KW-0460">Magnesium</keyword>
<evidence type="ECO:0000259" key="6">
    <source>
        <dbReference type="Pfam" id="PF03738"/>
    </source>
</evidence>
<dbReference type="Proteomes" id="UP000196573">
    <property type="component" value="Unassembled WGS sequence"/>
</dbReference>
<dbReference type="GO" id="GO:0016874">
    <property type="term" value="F:ligase activity"/>
    <property type="evidence" value="ECO:0007669"/>
    <property type="project" value="UniProtKB-KW"/>
</dbReference>
<evidence type="ECO:0000256" key="3">
    <source>
        <dbReference type="ARBA" id="ARBA00022741"/>
    </source>
</evidence>
<name>A0A1X7ARN8_9GAMM</name>
<dbReference type="GO" id="GO:0005524">
    <property type="term" value="F:ATP binding"/>
    <property type="evidence" value="ECO:0007669"/>
    <property type="project" value="UniProtKB-KW"/>
</dbReference>
<evidence type="ECO:0000256" key="2">
    <source>
        <dbReference type="ARBA" id="ARBA00022723"/>
    </source>
</evidence>
<dbReference type="EMBL" id="FWPT01000016">
    <property type="protein sequence ID" value="SMA50750.1"/>
    <property type="molecule type" value="Genomic_DNA"/>
</dbReference>
<evidence type="ECO:0000313" key="8">
    <source>
        <dbReference type="Proteomes" id="UP000196573"/>
    </source>
</evidence>
<dbReference type="AlphaFoldDB" id="A0A1X7ARN8"/>
<keyword evidence="1 7" id="KW-0436">Ligase</keyword>
<accession>A0A1X7ARN8</accession>
<gene>
    <name evidence="7" type="primary">ygiC</name>
    <name evidence="7" type="ORF">EHSB41UT_04567</name>
</gene>
<evidence type="ECO:0000313" key="7">
    <source>
        <dbReference type="EMBL" id="SMA50750.1"/>
    </source>
</evidence>
<keyword evidence="8" id="KW-1185">Reference proteome</keyword>
<evidence type="ECO:0000256" key="4">
    <source>
        <dbReference type="ARBA" id="ARBA00022840"/>
    </source>
</evidence>
<dbReference type="SUPFAM" id="SSF52440">
    <property type="entry name" value="PreATP-grasp domain"/>
    <property type="match status" value="1"/>
</dbReference>
<evidence type="ECO:0000256" key="1">
    <source>
        <dbReference type="ARBA" id="ARBA00022598"/>
    </source>
</evidence>
<dbReference type="Gene3D" id="3.30.1490.330">
    <property type="match status" value="1"/>
</dbReference>
<keyword evidence="2" id="KW-0479">Metal-binding</keyword>
<feature type="domain" description="Glutathionylspermidine synthase pre-ATP-grasp-like" evidence="6">
    <location>
        <begin position="12"/>
        <end position="388"/>
    </location>
</feature>
<evidence type="ECO:0000256" key="5">
    <source>
        <dbReference type="ARBA" id="ARBA00022842"/>
    </source>
</evidence>
<sequence length="390" mass="44518">MERVAIAPRDDWEQTAEQLGFRFASIDGDVYWDESAYYRFSLNAVEQEIEEPTEEIHQMCLDLVDRVVRSEAMLTRLQVPETYWDLVCNSWKNGDPHLYGRMDFSFDPQSGRAKFLEYNAQTPTSLYETAYFQWVWLDQLIERGILPGSTDQFNSLQEKLVGVLNQQMPRLGRNPLYFACCKDTEEDLGTVDYFRSCAVAAGLTTGFSYVEDIGIDEQGRFTDINDMTIPAIFMLYPLEFMFEEKFGPYLGKNDTLLYEPSWKAILSNKGILPLLWEQHKGHPNLLPSYFADQIPGDDIGHSFVHKPIFSREGANISVMENGEEVAYAEGPYDDSGFIIQKTHPLPVFAGNHTLIGSWVVGDKAAGMSIREDDSIITRDTSRFVPHVIMD</sequence>
<dbReference type="SUPFAM" id="SSF56059">
    <property type="entry name" value="Glutathione synthetase ATP-binding domain-like"/>
    <property type="match status" value="1"/>
</dbReference>
<dbReference type="GO" id="GO:0046872">
    <property type="term" value="F:metal ion binding"/>
    <property type="evidence" value="ECO:0007669"/>
    <property type="project" value="UniProtKB-KW"/>
</dbReference>
<dbReference type="Pfam" id="PF03738">
    <property type="entry name" value="GSP_synth"/>
    <property type="match status" value="1"/>
</dbReference>
<keyword evidence="3" id="KW-0547">Nucleotide-binding</keyword>
<proteinExistence type="predicted"/>
<dbReference type="EC" id="6.3.1.-" evidence="7"/>
<keyword evidence="4" id="KW-0067">ATP-binding</keyword>
<reference evidence="7 8" key="1">
    <citation type="submission" date="2017-03" db="EMBL/GenBank/DDBJ databases">
        <authorList>
            <person name="Afonso C.L."/>
            <person name="Miller P.J."/>
            <person name="Scott M.A."/>
            <person name="Spackman E."/>
            <person name="Goraichik I."/>
            <person name="Dimitrov K.M."/>
            <person name="Suarez D.L."/>
            <person name="Swayne D.E."/>
        </authorList>
    </citation>
    <scope>NUCLEOTIDE SEQUENCE [LARGE SCALE GENOMIC DNA]</scope>
    <source>
        <strain evidence="7">SB41UT1</strain>
    </source>
</reference>
<dbReference type="InterPro" id="IPR005494">
    <property type="entry name" value="GSPS_pre-ATP-grasp-like_dom"/>
</dbReference>